<evidence type="ECO:0000313" key="2">
    <source>
        <dbReference type="EMBL" id="SHM72465.1"/>
    </source>
</evidence>
<feature type="domain" description="HTH luxR-type" evidence="1">
    <location>
        <begin position="5"/>
        <end position="70"/>
    </location>
</feature>
<dbReference type="InterPro" id="IPR036388">
    <property type="entry name" value="WH-like_DNA-bd_sf"/>
</dbReference>
<dbReference type="SMART" id="SM00421">
    <property type="entry name" value="HTH_LUXR"/>
    <property type="match status" value="1"/>
</dbReference>
<dbReference type="PRINTS" id="PR00038">
    <property type="entry name" value="HTHLUXR"/>
</dbReference>
<organism evidence="2 3">
    <name type="scientific">Cryptosporangium aurantiacum</name>
    <dbReference type="NCBI Taxonomy" id="134849"/>
    <lineage>
        <taxon>Bacteria</taxon>
        <taxon>Bacillati</taxon>
        <taxon>Actinomycetota</taxon>
        <taxon>Actinomycetes</taxon>
        <taxon>Cryptosporangiales</taxon>
        <taxon>Cryptosporangiaceae</taxon>
        <taxon>Cryptosporangium</taxon>
    </lineage>
</organism>
<dbReference type="SUPFAM" id="SSF46894">
    <property type="entry name" value="C-terminal effector domain of the bipartite response regulators"/>
    <property type="match status" value="1"/>
</dbReference>
<protein>
    <submittedName>
        <fullName evidence="2">Predicted ATPase</fullName>
    </submittedName>
</protein>
<dbReference type="RefSeq" id="WP_073252445.1">
    <property type="nucleotide sequence ID" value="NZ_FRCS01000001.1"/>
</dbReference>
<dbReference type="Gene3D" id="3.40.50.300">
    <property type="entry name" value="P-loop containing nucleotide triphosphate hydrolases"/>
    <property type="match status" value="1"/>
</dbReference>
<dbReference type="InterPro" id="IPR016032">
    <property type="entry name" value="Sig_transdc_resp-reg_C-effctor"/>
</dbReference>
<keyword evidence="3" id="KW-1185">Reference proteome</keyword>
<dbReference type="Gene3D" id="1.10.10.10">
    <property type="entry name" value="Winged helix-like DNA-binding domain superfamily/Winged helix DNA-binding domain"/>
    <property type="match status" value="1"/>
</dbReference>
<dbReference type="CDD" id="cd06170">
    <property type="entry name" value="LuxR_C_like"/>
    <property type="match status" value="1"/>
</dbReference>
<dbReference type="InterPro" id="IPR000792">
    <property type="entry name" value="Tscrpt_reg_LuxR_C"/>
</dbReference>
<evidence type="ECO:0000259" key="1">
    <source>
        <dbReference type="PROSITE" id="PS50043"/>
    </source>
</evidence>
<sequence>MDRGAAASIARVSAREAEVLAGIGERLTNAEIAGRLFISVRTVESHVSALLRKLGANDRRALAGMAADLAAAPRAGALPSSLTPLVGRAAERAALTAALRDHRLVTAVGPGGVGKTRLALAVAAELGDRFADGVWYVDLVPVTDGAMVAPAVAYLLGLGEQPGRSAEETVLAWLADREVLLVLDNCEHLVDGVVVMLERLLTRCPGVRVLAVGRARLLVPYERVFLVPGLSVEGDGGDAVELFLARAAASGGLGSAAFVERPRVAAICRGLDGMALAIELAAARLPALGLDGLEAGLDDRLRLLTGGRRVDDRHRSLRSALDWSHALLTVPERAVLRRTSVFATPFTADAASALLTGWPPTDVPAPAAAALGALADQSLLTAIPDPGGTRYQALETIRQYGTGHLRDAGELPEARARHLRWCLATADELDASFAPDAAGWRARFDRAVDELRAALDWASTEPGRRAEAYRLAVRLAEVCYLRGLPGEAQRRYEQAGALAADDRQAAGVLHCAAEAAKARHFGTEGLRLHRAAAEAALRAGDHSRAAYDVAQIAELLNRGPGVLSEPVAPGAAERLIAEADALAGDDPRARARLLVARTYAVAEDDPATPGLLDRAIALSREAGDPLGESAALDQLTGFQLVRGEIRAAAASALRRIELLAPLPLRADTCGLELSDAYFMATECVIAAGDLTTGRRLAEQARDLPFHREEGHLATARLLLVTALAGDWDETVALSERFREGWERAGRPRAGNLSRGPYALATVYGFRGDDDARNAWLAIAEALTTPGRTTAQIHHGEFFDALLLLHHGRPDEAVARLTTPPEEFRTWYSGLWRPWYAAVWAEAAALSGHPDAAERLARARRSAVDNPIALAVVERSAAVATGDRKGVLAAAEQLHPTGCRYQWARSLVLAGGPERARGADELTRMGATPMRTAGLDLTDEPPGPG</sequence>
<dbReference type="EMBL" id="FRCS01000001">
    <property type="protein sequence ID" value="SHM72465.1"/>
    <property type="molecule type" value="Genomic_DNA"/>
</dbReference>
<proteinExistence type="predicted"/>
<evidence type="ECO:0000313" key="3">
    <source>
        <dbReference type="Proteomes" id="UP000184440"/>
    </source>
</evidence>
<reference evidence="2 3" key="1">
    <citation type="submission" date="2016-11" db="EMBL/GenBank/DDBJ databases">
        <authorList>
            <person name="Jaros S."/>
            <person name="Januszkiewicz K."/>
            <person name="Wedrychowicz H."/>
        </authorList>
    </citation>
    <scope>NUCLEOTIDE SEQUENCE [LARGE SCALE GENOMIC DNA]</scope>
    <source>
        <strain evidence="2 3">DSM 46144</strain>
    </source>
</reference>
<name>A0A1M7L3N1_9ACTN</name>
<dbReference type="STRING" id="134849.SAMN05443668_1011343"/>
<gene>
    <name evidence="2" type="ORF">SAMN05443668_1011343</name>
</gene>
<dbReference type="PANTHER" id="PTHR47691">
    <property type="entry name" value="REGULATOR-RELATED"/>
    <property type="match status" value="1"/>
</dbReference>
<dbReference type="SUPFAM" id="SSF52540">
    <property type="entry name" value="P-loop containing nucleoside triphosphate hydrolases"/>
    <property type="match status" value="1"/>
</dbReference>
<accession>A0A1M7L3N1</accession>
<dbReference type="GO" id="GO:0003677">
    <property type="term" value="F:DNA binding"/>
    <property type="evidence" value="ECO:0007669"/>
    <property type="project" value="InterPro"/>
</dbReference>
<dbReference type="OrthoDB" id="3194665at2"/>
<dbReference type="PANTHER" id="PTHR47691:SF3">
    <property type="entry name" value="HTH-TYPE TRANSCRIPTIONAL REGULATOR RV0890C-RELATED"/>
    <property type="match status" value="1"/>
</dbReference>
<dbReference type="PROSITE" id="PS50043">
    <property type="entry name" value="HTH_LUXR_2"/>
    <property type="match status" value="1"/>
</dbReference>
<dbReference type="AlphaFoldDB" id="A0A1M7L3N1"/>
<dbReference type="GO" id="GO:0006355">
    <property type="term" value="P:regulation of DNA-templated transcription"/>
    <property type="evidence" value="ECO:0007669"/>
    <property type="project" value="InterPro"/>
</dbReference>
<dbReference type="InterPro" id="IPR027417">
    <property type="entry name" value="P-loop_NTPase"/>
</dbReference>
<dbReference type="Pfam" id="PF00196">
    <property type="entry name" value="GerE"/>
    <property type="match status" value="1"/>
</dbReference>
<dbReference type="Proteomes" id="UP000184440">
    <property type="component" value="Unassembled WGS sequence"/>
</dbReference>